<evidence type="ECO:0000313" key="2">
    <source>
        <dbReference type="Proteomes" id="UP000814033"/>
    </source>
</evidence>
<reference evidence="1" key="2">
    <citation type="journal article" date="2022" name="New Phytol.">
        <title>Evolutionary transition to the ectomycorrhizal habit in the genomes of a hyperdiverse lineage of mushroom-forming fungi.</title>
        <authorList>
            <person name="Looney B."/>
            <person name="Miyauchi S."/>
            <person name="Morin E."/>
            <person name="Drula E."/>
            <person name="Courty P.E."/>
            <person name="Kohler A."/>
            <person name="Kuo A."/>
            <person name="LaButti K."/>
            <person name="Pangilinan J."/>
            <person name="Lipzen A."/>
            <person name="Riley R."/>
            <person name="Andreopoulos W."/>
            <person name="He G."/>
            <person name="Johnson J."/>
            <person name="Nolan M."/>
            <person name="Tritt A."/>
            <person name="Barry K.W."/>
            <person name="Grigoriev I.V."/>
            <person name="Nagy L.G."/>
            <person name="Hibbett D."/>
            <person name="Henrissat B."/>
            <person name="Matheny P.B."/>
            <person name="Labbe J."/>
            <person name="Martin F.M."/>
        </authorList>
    </citation>
    <scope>NUCLEOTIDE SEQUENCE</scope>
    <source>
        <strain evidence="1">FP105234-sp</strain>
    </source>
</reference>
<dbReference type="EMBL" id="MU275843">
    <property type="protein sequence ID" value="KAI0052856.1"/>
    <property type="molecule type" value="Genomic_DNA"/>
</dbReference>
<dbReference type="Proteomes" id="UP000814033">
    <property type="component" value="Unassembled WGS sequence"/>
</dbReference>
<reference evidence="1" key="1">
    <citation type="submission" date="2021-02" db="EMBL/GenBank/DDBJ databases">
        <authorList>
            <consortium name="DOE Joint Genome Institute"/>
            <person name="Ahrendt S."/>
            <person name="Looney B.P."/>
            <person name="Miyauchi S."/>
            <person name="Morin E."/>
            <person name="Drula E."/>
            <person name="Courty P.E."/>
            <person name="Chicoki N."/>
            <person name="Fauchery L."/>
            <person name="Kohler A."/>
            <person name="Kuo A."/>
            <person name="Labutti K."/>
            <person name="Pangilinan J."/>
            <person name="Lipzen A."/>
            <person name="Riley R."/>
            <person name="Andreopoulos W."/>
            <person name="He G."/>
            <person name="Johnson J."/>
            <person name="Barry K.W."/>
            <person name="Grigoriev I.V."/>
            <person name="Nagy L."/>
            <person name="Hibbett D."/>
            <person name="Henrissat B."/>
            <person name="Matheny P.B."/>
            <person name="Labbe J."/>
            <person name="Martin F."/>
        </authorList>
    </citation>
    <scope>NUCLEOTIDE SEQUENCE</scope>
    <source>
        <strain evidence="1">FP105234-sp</strain>
    </source>
</reference>
<gene>
    <name evidence="1" type="ORF">FA95DRAFT_1179799</name>
</gene>
<keyword evidence="2" id="KW-1185">Reference proteome</keyword>
<sequence>MYLPSSFSLLSTPSSKQTFSLEDDAMSQSSQGSMGVLVTAFQRLSISDLPASRALEDAAVDDLVLAFSAMAISHSTSWDGDDDITVVEEDEEGRCKVCDFDEEAESPDLASSSATRVEHLTPPSHCFSSDSLAFESPLIIVEPPPSDLAIDHLFSPNPSPCLTRSVRRPSFTYTLPRIHISISPSPSMEAPSPTHFQTTFGLFADVFPELSATASMDYASDTANIALQNYATGLSKPFDLPAFTLPKPFVLFNGQGLTA</sequence>
<evidence type="ECO:0000313" key="1">
    <source>
        <dbReference type="EMBL" id="KAI0052856.1"/>
    </source>
</evidence>
<accession>A0ACB8SAB6</accession>
<protein>
    <submittedName>
        <fullName evidence="1">Uncharacterized protein</fullName>
    </submittedName>
</protein>
<proteinExistence type="predicted"/>
<organism evidence="1 2">
    <name type="scientific">Auriscalpium vulgare</name>
    <dbReference type="NCBI Taxonomy" id="40419"/>
    <lineage>
        <taxon>Eukaryota</taxon>
        <taxon>Fungi</taxon>
        <taxon>Dikarya</taxon>
        <taxon>Basidiomycota</taxon>
        <taxon>Agaricomycotina</taxon>
        <taxon>Agaricomycetes</taxon>
        <taxon>Russulales</taxon>
        <taxon>Auriscalpiaceae</taxon>
        <taxon>Auriscalpium</taxon>
    </lineage>
</organism>
<comment type="caution">
    <text evidence="1">The sequence shown here is derived from an EMBL/GenBank/DDBJ whole genome shotgun (WGS) entry which is preliminary data.</text>
</comment>
<name>A0ACB8SAB6_9AGAM</name>